<feature type="transmembrane region" description="Helical" evidence="9">
    <location>
        <begin position="218"/>
        <end position="241"/>
    </location>
</feature>
<evidence type="ECO:0000256" key="3">
    <source>
        <dbReference type="ARBA" id="ARBA00022448"/>
    </source>
</evidence>
<feature type="transmembrane region" description="Helical" evidence="9">
    <location>
        <begin position="268"/>
        <end position="288"/>
    </location>
</feature>
<dbReference type="InterPro" id="IPR050363">
    <property type="entry name" value="MIP/Aquaporin"/>
</dbReference>
<proteinExistence type="evidence at transcript level"/>
<dbReference type="EMBL" id="BT121448">
    <property type="protein sequence ID" value="ADD38378.1"/>
    <property type="molecule type" value="mRNA"/>
</dbReference>
<comment type="similarity">
    <text evidence="2 8">Belongs to the MIP/aquaporin (TC 1.A.8) family.</text>
</comment>
<dbReference type="PANTHER" id="PTHR43829:SF9">
    <property type="entry name" value="AQUAPORIN-9"/>
    <property type="match status" value="1"/>
</dbReference>
<keyword evidence="3 8" id="KW-0813">Transport</keyword>
<dbReference type="GO" id="GO:0015250">
    <property type="term" value="F:water channel activity"/>
    <property type="evidence" value="ECO:0007669"/>
    <property type="project" value="TreeGrafter"/>
</dbReference>
<protein>
    <submittedName>
        <fullName evidence="10 11">Aquaporin</fullName>
    </submittedName>
</protein>
<dbReference type="Gene3D" id="1.20.1080.10">
    <property type="entry name" value="Glycerol uptake facilitator protein"/>
    <property type="match status" value="1"/>
</dbReference>
<dbReference type="NCBIfam" id="TIGR00861">
    <property type="entry name" value="MIP"/>
    <property type="match status" value="1"/>
</dbReference>
<evidence type="ECO:0000256" key="1">
    <source>
        <dbReference type="ARBA" id="ARBA00004141"/>
    </source>
</evidence>
<dbReference type="InterPro" id="IPR000425">
    <property type="entry name" value="MIP"/>
</dbReference>
<evidence type="ECO:0000256" key="9">
    <source>
        <dbReference type="SAM" id="Phobius"/>
    </source>
</evidence>
<dbReference type="PRINTS" id="PR00783">
    <property type="entry name" value="MINTRINSICP"/>
</dbReference>
<dbReference type="SUPFAM" id="SSF81338">
    <property type="entry name" value="Aquaporin-like"/>
    <property type="match status" value="1"/>
</dbReference>
<dbReference type="EMBL" id="KR005660">
    <property type="protein sequence ID" value="ALA27397.1"/>
    <property type="molecule type" value="mRNA"/>
</dbReference>
<dbReference type="OrthoDB" id="3222at2759"/>
<dbReference type="GO" id="GO:0016323">
    <property type="term" value="C:basolateral plasma membrane"/>
    <property type="evidence" value="ECO:0007669"/>
    <property type="project" value="TreeGrafter"/>
</dbReference>
<sequence length="310" mass="34432">MSTDLDKPYHSRLTINIFNNSGSFDEVQNTINSFKEIQFENDHPCYIPTRPLREFFSEFIGTLIFITIGIGTVAQVTLSGILKSPAGTFISTNWGFGFAIMIGMMVSGKISGGHMNPAVTIAFAIFGKLKPWHKCFHYMFAQYLGAFFGSALVYITYYEAFQEAGINIDTAKIFATYPAPHISAPGIVLDEFVGTALLLMSVCAIIDKKNLNIPSFFHPFLIGLVVFVITMSFSFNAGAALNPARDLRPRLFTAVFGWGLDPFSYAKHFWMTPILATHAGAIIGVLIYQTFIGWQLSLEDQRTPNLIMNL</sequence>
<name>D3PIJ2_LEPSM</name>
<evidence type="ECO:0000256" key="7">
    <source>
        <dbReference type="ARBA" id="ARBA00045280"/>
    </source>
</evidence>
<dbReference type="PANTHER" id="PTHR43829">
    <property type="entry name" value="AQUAPORIN OR AQUAGLYCEROPORIN RELATED"/>
    <property type="match status" value="1"/>
</dbReference>
<dbReference type="Pfam" id="PF00230">
    <property type="entry name" value="MIP"/>
    <property type="match status" value="1"/>
</dbReference>
<dbReference type="InterPro" id="IPR022357">
    <property type="entry name" value="MIP_CS"/>
</dbReference>
<keyword evidence="4 8" id="KW-0812">Transmembrane</keyword>
<evidence type="ECO:0000256" key="2">
    <source>
        <dbReference type="ARBA" id="ARBA00006175"/>
    </source>
</evidence>
<dbReference type="AlphaFoldDB" id="D3PIJ2"/>
<feature type="transmembrane region" description="Helical" evidence="9">
    <location>
        <begin position="187"/>
        <end position="206"/>
    </location>
</feature>
<evidence type="ECO:0000256" key="6">
    <source>
        <dbReference type="ARBA" id="ARBA00023136"/>
    </source>
</evidence>
<gene>
    <name evidence="10" type="primary">AQP3</name>
</gene>
<accession>D3PIJ2</accession>
<evidence type="ECO:0000256" key="4">
    <source>
        <dbReference type="ARBA" id="ARBA00022692"/>
    </source>
</evidence>
<comment type="subcellular location">
    <subcellularLocation>
        <location evidence="1">Membrane</location>
        <topology evidence="1">Multi-pass membrane protein</topology>
    </subcellularLocation>
</comment>
<reference evidence="11" key="2">
    <citation type="journal article" date="2015" name="BMC Genomics">
        <title>Phylogenomic and functional analyses of salmon lice aquaporins uncover the molecular diversity of the superfamily in Arthropoda.</title>
        <authorList>
            <person name="Stavang J.A."/>
            <person name="Chauvigne F."/>
            <person name="Kongshaug H."/>
            <person name="Cerda J."/>
            <person name="Nilsen F."/>
            <person name="Finn R.N."/>
        </authorList>
    </citation>
    <scope>NUCLEOTIDE SEQUENCE</scope>
</reference>
<keyword evidence="6 9" id="KW-0472">Membrane</keyword>
<evidence type="ECO:0000313" key="10">
    <source>
        <dbReference type="EMBL" id="ADD38378.1"/>
    </source>
</evidence>
<comment type="function">
    <text evidence="7">Aquaglyceroporin that may modulate the water content and osmolytes during anhydrobiosis.</text>
</comment>
<dbReference type="PROSITE" id="PS00221">
    <property type="entry name" value="MIP"/>
    <property type="match status" value="1"/>
</dbReference>
<feature type="transmembrane region" description="Helical" evidence="9">
    <location>
        <begin position="59"/>
        <end position="82"/>
    </location>
</feature>
<reference evidence="10" key="1">
    <citation type="submission" date="2010-03" db="EMBL/GenBank/DDBJ databases">
        <title>Atlantic Lepeophtheirus salmonis ESTs and full-length cDNAs.</title>
        <authorList>
            <person name="Yasuike M."/>
            <person name="von Schalburg K."/>
            <person name="Cooper G."/>
            <person name="Leong J."/>
            <person name="Nilsen F."/>
            <person name="Jones S.R.M."/>
            <person name="Koop B.F."/>
        </authorList>
    </citation>
    <scope>NUCLEOTIDE SEQUENCE</scope>
    <source>
        <strain evidence="10">Atlantic form</strain>
        <tissue evidence="10">Mixed tissue</tissue>
    </source>
</reference>
<dbReference type="GO" id="GO:0015254">
    <property type="term" value="F:glycerol channel activity"/>
    <property type="evidence" value="ECO:0007669"/>
    <property type="project" value="TreeGrafter"/>
</dbReference>
<feature type="transmembrane region" description="Helical" evidence="9">
    <location>
        <begin position="138"/>
        <end position="157"/>
    </location>
</feature>
<dbReference type="InterPro" id="IPR023271">
    <property type="entry name" value="Aquaporin-like"/>
</dbReference>
<evidence type="ECO:0000313" key="11">
    <source>
        <dbReference type="EMBL" id="ALA27397.1"/>
    </source>
</evidence>
<feature type="transmembrane region" description="Helical" evidence="9">
    <location>
        <begin position="94"/>
        <end position="126"/>
    </location>
</feature>
<evidence type="ECO:0000256" key="5">
    <source>
        <dbReference type="ARBA" id="ARBA00022989"/>
    </source>
</evidence>
<organism evidence="10">
    <name type="scientific">Lepeophtheirus salmonis</name>
    <name type="common">Salmon louse</name>
    <name type="synonym">Caligus salmonis</name>
    <dbReference type="NCBI Taxonomy" id="72036"/>
    <lineage>
        <taxon>Eukaryota</taxon>
        <taxon>Metazoa</taxon>
        <taxon>Ecdysozoa</taxon>
        <taxon>Arthropoda</taxon>
        <taxon>Crustacea</taxon>
        <taxon>Multicrustacea</taxon>
        <taxon>Hexanauplia</taxon>
        <taxon>Copepoda</taxon>
        <taxon>Siphonostomatoida</taxon>
        <taxon>Caligidae</taxon>
        <taxon>Lepeophtheirus</taxon>
    </lineage>
</organism>
<dbReference type="CDD" id="cd00333">
    <property type="entry name" value="MIP"/>
    <property type="match status" value="1"/>
</dbReference>
<keyword evidence="5 9" id="KW-1133">Transmembrane helix</keyword>
<evidence type="ECO:0000256" key="8">
    <source>
        <dbReference type="RuleBase" id="RU000477"/>
    </source>
</evidence>